<dbReference type="PANTHER" id="PTHR14226:SF29">
    <property type="entry name" value="NEUROPATHY TARGET ESTERASE SWS"/>
    <property type="match status" value="1"/>
</dbReference>
<keyword evidence="3 6" id="KW-0442">Lipid degradation</keyword>
<keyword evidence="4 6" id="KW-0443">Lipid metabolism</keyword>
<evidence type="ECO:0000256" key="1">
    <source>
        <dbReference type="ARBA" id="ARBA00004370"/>
    </source>
</evidence>
<keyword evidence="5" id="KW-0472">Membrane</keyword>
<dbReference type="GO" id="GO:0019867">
    <property type="term" value="C:outer membrane"/>
    <property type="evidence" value="ECO:0007669"/>
    <property type="project" value="InterPro"/>
</dbReference>
<keyword evidence="2 6" id="KW-0378">Hydrolase</keyword>
<dbReference type="Pfam" id="PF01734">
    <property type="entry name" value="Patatin"/>
    <property type="match status" value="1"/>
</dbReference>
<evidence type="ECO:0000256" key="3">
    <source>
        <dbReference type="ARBA" id="ARBA00022963"/>
    </source>
</evidence>
<feature type="active site" description="Nucleophile" evidence="6">
    <location>
        <position position="88"/>
    </location>
</feature>
<evidence type="ECO:0000259" key="7">
    <source>
        <dbReference type="PROSITE" id="PS51635"/>
    </source>
</evidence>
<organism evidence="9 10">
    <name type="scientific">Marinobacter guineae</name>
    <dbReference type="NCBI Taxonomy" id="432303"/>
    <lineage>
        <taxon>Bacteria</taxon>
        <taxon>Pseudomonadati</taxon>
        <taxon>Pseudomonadota</taxon>
        <taxon>Gammaproteobacteria</taxon>
        <taxon>Pseudomonadales</taxon>
        <taxon>Marinobacteraceae</taxon>
        <taxon>Marinobacter</taxon>
    </lineage>
</organism>
<name>A0A2G1VFV4_9GAMM</name>
<dbReference type="PANTHER" id="PTHR14226">
    <property type="entry name" value="NEUROPATHY TARGET ESTERASE/SWISS CHEESE D.MELANOGASTER"/>
    <property type="match status" value="1"/>
</dbReference>
<dbReference type="GO" id="GO:0016042">
    <property type="term" value="P:lipid catabolic process"/>
    <property type="evidence" value="ECO:0007669"/>
    <property type="project" value="UniProtKB-UniRule"/>
</dbReference>
<comment type="subcellular location">
    <subcellularLocation>
        <location evidence="1">Membrane</location>
    </subcellularLocation>
</comment>
<dbReference type="CDD" id="cd07205">
    <property type="entry name" value="Pat_PNPLA6_PNPLA7_NTE1_like"/>
    <property type="match status" value="1"/>
</dbReference>
<feature type="domain" description="POTRA" evidence="8">
    <location>
        <begin position="360"/>
        <end position="431"/>
    </location>
</feature>
<feature type="active site" description="Proton acceptor" evidence="6">
    <location>
        <position position="234"/>
    </location>
</feature>
<dbReference type="OrthoDB" id="5290098at2"/>
<reference evidence="9 10" key="1">
    <citation type="submission" date="2017-09" db="EMBL/GenBank/DDBJ databases">
        <title>The draft genome sequences of Marinobacter guineae M3B.</title>
        <authorList>
            <person name="Cao J."/>
        </authorList>
    </citation>
    <scope>NUCLEOTIDE SEQUENCE [LARGE SCALE GENOMIC DNA]</scope>
    <source>
        <strain evidence="9 10">M3B</strain>
    </source>
</reference>
<dbReference type="GO" id="GO:0016787">
    <property type="term" value="F:hydrolase activity"/>
    <property type="evidence" value="ECO:0007669"/>
    <property type="project" value="UniProtKB-UniRule"/>
</dbReference>
<evidence type="ECO:0000256" key="2">
    <source>
        <dbReference type="ARBA" id="ARBA00022801"/>
    </source>
</evidence>
<proteinExistence type="predicted"/>
<feature type="short sequence motif" description="DGA/G" evidence="6">
    <location>
        <begin position="234"/>
        <end position="236"/>
    </location>
</feature>
<evidence type="ECO:0000259" key="8">
    <source>
        <dbReference type="PROSITE" id="PS51779"/>
    </source>
</evidence>
<sequence>MCPICRWRTTIPLTENDATVSLQYLGARQVPWLLTALLLFLPPVALAEERPRVGLVLSGGGAKGMAHVGVLRVLEEMRIPVDLVVGTSAGSAVGALYASGMPVTEIERRFMRLDWLSSFRDDPGRAYKPVRRKRDDWRFPVVPGIGVRADGLHVGGGLIAGQNLGLILNELTRNAALVEDFDRLPIPFRAVATDLESGEQVIIDKGNLSEAIRASMSIPGVYAPVEWQGRLLVDGGVANNLPVSVARDLGADIVIAVDITDNLMETDELREAFSVVGQLTTIMTRRNTDQQLELIKDRDVLIRPDLEGYTSADFYDAPILFELGASTAREHGVELRPLSVSRADWNAWRARVGVRASESEPVARIEIEDSRRLASDFLKERIRQKPGEPLDTEKLEVDLKRIYGLGYYEIVSYSTSRSPEGTILTIRVQEKSWGPNYLSFGLNYEDNFDGETRFNIASSLRMTELNALGGEWQTGVQLGTEPWVRSQWYQPLDYGYERFLVLGGEYSRDSLSLFDNTGTRIAEVDVTFRKADLALGMEIGGNAEVRLTYSRGYATVDEQIGQPVAPEDSVHQGGIALQLVHDSLDDTFFPSTGGFAGLRGRFERDGLGSDRQFDSVTGMALGTESWRGLTLTGLLYAHAVTRGTPGIENAVRLGGFRRLSAYAPGEITGDNALMASVYASQTFGGPLMPWFVGMGFEAGNAWPSLDSASWASSVKSSSVFAGVDTFLGPVQLAAAYNNADNWTAYLNIGFSFTQLFY</sequence>
<evidence type="ECO:0000256" key="4">
    <source>
        <dbReference type="ARBA" id="ARBA00023098"/>
    </source>
</evidence>
<dbReference type="InterPro" id="IPR034746">
    <property type="entry name" value="POTRA"/>
</dbReference>
<dbReference type="PROSITE" id="PS51779">
    <property type="entry name" value="POTRA"/>
    <property type="match status" value="1"/>
</dbReference>
<dbReference type="Pfam" id="PF07244">
    <property type="entry name" value="POTRA"/>
    <property type="match status" value="1"/>
</dbReference>
<evidence type="ECO:0000256" key="5">
    <source>
        <dbReference type="ARBA" id="ARBA00023136"/>
    </source>
</evidence>
<feature type="domain" description="PNPLA" evidence="7">
    <location>
        <begin position="55"/>
        <end position="247"/>
    </location>
</feature>
<evidence type="ECO:0000313" key="10">
    <source>
        <dbReference type="Proteomes" id="UP000229044"/>
    </source>
</evidence>
<comment type="caution">
    <text evidence="9">The sequence shown here is derived from an EMBL/GenBank/DDBJ whole genome shotgun (WGS) entry which is preliminary data.</text>
</comment>
<dbReference type="AlphaFoldDB" id="A0A2G1VFV4"/>
<dbReference type="EMBL" id="NTFI01000002">
    <property type="protein sequence ID" value="PHQ25645.1"/>
    <property type="molecule type" value="Genomic_DNA"/>
</dbReference>
<feature type="short sequence motif" description="GXGXXG" evidence="6">
    <location>
        <begin position="59"/>
        <end position="64"/>
    </location>
</feature>
<dbReference type="Proteomes" id="UP000229044">
    <property type="component" value="Unassembled WGS sequence"/>
</dbReference>
<dbReference type="InterPro" id="IPR010827">
    <property type="entry name" value="BamA/TamA_POTRA"/>
</dbReference>
<gene>
    <name evidence="9" type="ORF">CLH62_08530</name>
</gene>
<evidence type="ECO:0000256" key="6">
    <source>
        <dbReference type="PROSITE-ProRule" id="PRU01161"/>
    </source>
</evidence>
<protein>
    <submittedName>
        <fullName evidence="9">Patatin</fullName>
    </submittedName>
</protein>
<dbReference type="Gene3D" id="3.40.1090.10">
    <property type="entry name" value="Cytosolic phospholipase A2 catalytic domain"/>
    <property type="match status" value="2"/>
</dbReference>
<dbReference type="PROSITE" id="PS51635">
    <property type="entry name" value="PNPLA"/>
    <property type="match status" value="1"/>
</dbReference>
<evidence type="ECO:0000313" key="9">
    <source>
        <dbReference type="EMBL" id="PHQ25645.1"/>
    </source>
</evidence>
<dbReference type="SUPFAM" id="SSF52151">
    <property type="entry name" value="FabD/lysophospholipase-like"/>
    <property type="match status" value="1"/>
</dbReference>
<dbReference type="InterPro" id="IPR002641">
    <property type="entry name" value="PNPLA_dom"/>
</dbReference>
<dbReference type="InterPro" id="IPR050301">
    <property type="entry name" value="NTE"/>
</dbReference>
<accession>A0A2G1VFV4</accession>
<dbReference type="InterPro" id="IPR016035">
    <property type="entry name" value="Acyl_Trfase/lysoPLipase"/>
</dbReference>
<dbReference type="Gene3D" id="2.40.160.50">
    <property type="entry name" value="membrane protein fhac: a member of the omp85/tpsb transporter family"/>
    <property type="match status" value="1"/>
</dbReference>
<feature type="short sequence motif" description="GXSXG" evidence="6">
    <location>
        <begin position="86"/>
        <end position="90"/>
    </location>
</feature>
<keyword evidence="10" id="KW-1185">Reference proteome</keyword>